<comment type="caution">
    <text evidence="2">The sequence shown here is derived from an EMBL/GenBank/DDBJ whole genome shotgun (WGS) entry which is preliminary data.</text>
</comment>
<name>A0A9X8E9P5_APHAT</name>
<dbReference type="EMBL" id="QUTI01015715">
    <property type="protein sequence ID" value="RLO11509.1"/>
    <property type="molecule type" value="Genomic_DNA"/>
</dbReference>
<feature type="region of interest" description="Disordered" evidence="1">
    <location>
        <begin position="338"/>
        <end position="368"/>
    </location>
</feature>
<evidence type="ECO:0000313" key="3">
    <source>
        <dbReference type="Proteomes" id="UP000275652"/>
    </source>
</evidence>
<organism evidence="2 3">
    <name type="scientific">Aphanomyces astaci</name>
    <name type="common">Crayfish plague agent</name>
    <dbReference type="NCBI Taxonomy" id="112090"/>
    <lineage>
        <taxon>Eukaryota</taxon>
        <taxon>Sar</taxon>
        <taxon>Stramenopiles</taxon>
        <taxon>Oomycota</taxon>
        <taxon>Saprolegniomycetes</taxon>
        <taxon>Saprolegniales</taxon>
        <taxon>Verrucalvaceae</taxon>
        <taxon>Aphanomyces</taxon>
    </lineage>
</organism>
<reference evidence="2 3" key="1">
    <citation type="journal article" date="2018" name="J. Invertebr. Pathol.">
        <title>New genotyping method for the causative agent of crayfish plague (Aphanomyces astaci) based on whole genome data.</title>
        <authorList>
            <person name="Minardi D."/>
            <person name="Studholme D.J."/>
            <person name="van der Giezen M."/>
            <person name="Pretto T."/>
            <person name="Oidtmann B."/>
        </authorList>
    </citation>
    <scope>NUCLEOTIDE SEQUENCE [LARGE SCALE GENOMIC DNA]</scope>
    <source>
        <strain evidence="2 3">KB13</strain>
    </source>
</reference>
<accession>A0A9X8E9P5</accession>
<dbReference type="Proteomes" id="UP000275652">
    <property type="component" value="Unassembled WGS sequence"/>
</dbReference>
<protein>
    <submittedName>
        <fullName evidence="2">Uncharacterized protein</fullName>
    </submittedName>
</protein>
<evidence type="ECO:0000256" key="1">
    <source>
        <dbReference type="SAM" id="MobiDB-lite"/>
    </source>
</evidence>
<proteinExistence type="predicted"/>
<dbReference type="AlphaFoldDB" id="A0A9X8E9P5"/>
<gene>
    <name evidence="2" type="ORF">DYB28_012425</name>
</gene>
<sequence>RRQAHYNRHHLDAAANVQPGTTPPPPFTLDTHKVVGAALTEWLSINRSTNEVLATAIRADIKSKLKAESAAVRFDKLRTAVEKLEGHPLSDSHLASALLAALPSCIMQDYYMWRGPKPSIPYQDMRRLLEQHWPDLTLKYPSILGPAPTALAVPDGLPSHLANYPQVVVVDELKADPAATAVANATAKAAGVVEEPGHPSSTPFAKATHPAAHPVTQQAAVQATPAWDKAAIPATPVSITAIIATINAAAARFVSRPPAIAVAPATGTATTAKTAGTIATTAGPTATTAGLIATTAGLTATTADLIDPTAAPTKMTGTTLAVVTPCTTTGAIVAAAAARRRSTKATPNRPPPPSVAKAAAHRAALPER</sequence>
<evidence type="ECO:0000313" key="2">
    <source>
        <dbReference type="EMBL" id="RLO11509.1"/>
    </source>
</evidence>
<feature type="non-terminal residue" evidence="2">
    <location>
        <position position="1"/>
    </location>
</feature>